<dbReference type="OrthoDB" id="2111735at2"/>
<dbReference type="Pfam" id="PF08859">
    <property type="entry name" value="DGC"/>
    <property type="match status" value="1"/>
</dbReference>
<dbReference type="Proteomes" id="UP000017175">
    <property type="component" value="Chromosome"/>
</dbReference>
<organism evidence="1 2">
    <name type="scientific">Pseudomonas fluorescens NCIMB 11764</name>
    <dbReference type="NCBI Taxonomy" id="1221522"/>
    <lineage>
        <taxon>Bacteria</taxon>
        <taxon>Pseudomonadati</taxon>
        <taxon>Pseudomonadota</taxon>
        <taxon>Gammaproteobacteria</taxon>
        <taxon>Pseudomonadales</taxon>
        <taxon>Pseudomonadaceae</taxon>
        <taxon>Pseudomonas</taxon>
    </lineage>
</organism>
<dbReference type="EMBL" id="CP010945">
    <property type="protein sequence ID" value="AKV08842.1"/>
    <property type="molecule type" value="Genomic_DNA"/>
</dbReference>
<reference evidence="1 2" key="1">
    <citation type="journal article" date="2012" name="J. Bacteriol.">
        <title>Draft genome sequence of the cyanide-utilizing bacterium Pseudomonas fluorescens strain NCIMB 11764.</title>
        <authorList>
            <person name="Vilo C.A."/>
            <person name="Benedik M.J."/>
            <person name="Kunz D.A."/>
            <person name="Dong Q."/>
        </authorList>
    </citation>
    <scope>NUCLEOTIDE SEQUENCE [LARGE SCALE GENOMIC DNA]</scope>
    <source>
        <strain evidence="1 2">NCIMB 11764</strain>
    </source>
</reference>
<proteinExistence type="predicted"/>
<gene>
    <name evidence="1" type="ORF">B723_21605</name>
</gene>
<name>A0A0K1QT67_PSEFL</name>
<evidence type="ECO:0000313" key="2">
    <source>
        <dbReference type="Proteomes" id="UP000017175"/>
    </source>
</evidence>
<protein>
    <submittedName>
        <fullName evidence="1">Zinc-binding protein</fullName>
    </submittedName>
</protein>
<dbReference type="AlphaFoldDB" id="A0A0K1QT67"/>
<sequence>MSRSTLPLIYSCSGCSNVAQLANTLAVRLDRSGLAEMSCIVGVGGHVAALVNKARSGRRIFALDGCPLQCVENCLKQHGLHADVHLILSHYGLRKRFGEDCTEAQGDELFEGIKQLIASDARQSVEQIHSNVGAGLLAKAD</sequence>
<dbReference type="RefSeq" id="WP_017338878.1">
    <property type="nucleotide sequence ID" value="NZ_CP010945.1"/>
</dbReference>
<evidence type="ECO:0000313" key="1">
    <source>
        <dbReference type="EMBL" id="AKV08842.1"/>
    </source>
</evidence>
<accession>A0A0K1QT67</accession>
<dbReference type="InterPro" id="IPR014958">
    <property type="entry name" value="DGC"/>
</dbReference>
<dbReference type="eggNOG" id="COG4273">
    <property type="taxonomic scope" value="Bacteria"/>
</dbReference>
<dbReference type="PIRSF" id="PIRSF037181">
    <property type="entry name" value="DGC"/>
    <property type="match status" value="1"/>
</dbReference>